<proteinExistence type="predicted"/>
<evidence type="ECO:0000256" key="1">
    <source>
        <dbReference type="ARBA" id="ARBA00004141"/>
    </source>
</evidence>
<evidence type="ECO:0000313" key="8">
    <source>
        <dbReference type="EMBL" id="TKA27048.1"/>
    </source>
</evidence>
<dbReference type="InterPro" id="IPR004840">
    <property type="entry name" value="Amino_acid_permease_CS"/>
</dbReference>
<dbReference type="PROSITE" id="PS00218">
    <property type="entry name" value="AMINO_ACID_PERMEASE_1"/>
    <property type="match status" value="1"/>
</dbReference>
<dbReference type="Pfam" id="PF13520">
    <property type="entry name" value="AA_permease_2"/>
    <property type="match status" value="1"/>
</dbReference>
<feature type="transmembrane region" description="Helical" evidence="7">
    <location>
        <begin position="104"/>
        <end position="127"/>
    </location>
</feature>
<accession>A0A4U0TXB4</accession>
<keyword evidence="3 7" id="KW-0812">Transmembrane</keyword>
<feature type="transmembrane region" description="Helical" evidence="7">
    <location>
        <begin position="512"/>
        <end position="530"/>
    </location>
</feature>
<evidence type="ECO:0008006" key="10">
    <source>
        <dbReference type="Google" id="ProtNLM"/>
    </source>
</evidence>
<feature type="transmembrane region" description="Helical" evidence="7">
    <location>
        <begin position="225"/>
        <end position="247"/>
    </location>
</feature>
<feature type="transmembrane region" description="Helical" evidence="7">
    <location>
        <begin position="363"/>
        <end position="382"/>
    </location>
</feature>
<feature type="transmembrane region" description="Helical" evidence="7">
    <location>
        <begin position="197"/>
        <end position="218"/>
    </location>
</feature>
<feature type="transmembrane region" description="Helical" evidence="7">
    <location>
        <begin position="482"/>
        <end position="500"/>
    </location>
</feature>
<feature type="transmembrane region" description="Helical" evidence="7">
    <location>
        <begin position="439"/>
        <end position="462"/>
    </location>
</feature>
<keyword evidence="9" id="KW-1185">Reference proteome</keyword>
<dbReference type="GO" id="GO:0006865">
    <property type="term" value="P:amino acid transport"/>
    <property type="evidence" value="ECO:0007669"/>
    <property type="project" value="InterPro"/>
</dbReference>
<evidence type="ECO:0000256" key="5">
    <source>
        <dbReference type="ARBA" id="ARBA00023136"/>
    </source>
</evidence>
<dbReference type="Proteomes" id="UP000308549">
    <property type="component" value="Unassembled WGS sequence"/>
</dbReference>
<comment type="subcellular location">
    <subcellularLocation>
        <location evidence="1">Membrane</location>
        <topology evidence="1">Multi-pass membrane protein</topology>
    </subcellularLocation>
</comment>
<feature type="region of interest" description="Disordered" evidence="6">
    <location>
        <begin position="1"/>
        <end position="38"/>
    </location>
</feature>
<evidence type="ECO:0000313" key="9">
    <source>
        <dbReference type="Proteomes" id="UP000308549"/>
    </source>
</evidence>
<feature type="transmembrane region" description="Helical" evidence="7">
    <location>
        <begin position="307"/>
        <end position="327"/>
    </location>
</feature>
<evidence type="ECO:0000256" key="4">
    <source>
        <dbReference type="ARBA" id="ARBA00022989"/>
    </source>
</evidence>
<feature type="transmembrane region" description="Helical" evidence="7">
    <location>
        <begin position="267"/>
        <end position="286"/>
    </location>
</feature>
<name>A0A4U0TXB4_9PEZI</name>
<dbReference type="OrthoDB" id="10054429at2759"/>
<feature type="transmembrane region" description="Helical" evidence="7">
    <location>
        <begin position="148"/>
        <end position="177"/>
    </location>
</feature>
<dbReference type="GO" id="GO:0016020">
    <property type="term" value="C:membrane"/>
    <property type="evidence" value="ECO:0007669"/>
    <property type="project" value="UniProtKB-SubCell"/>
</dbReference>
<organism evidence="8 9">
    <name type="scientific">Salinomyces thailandicus</name>
    <dbReference type="NCBI Taxonomy" id="706561"/>
    <lineage>
        <taxon>Eukaryota</taxon>
        <taxon>Fungi</taxon>
        <taxon>Dikarya</taxon>
        <taxon>Ascomycota</taxon>
        <taxon>Pezizomycotina</taxon>
        <taxon>Dothideomycetes</taxon>
        <taxon>Dothideomycetidae</taxon>
        <taxon>Mycosphaerellales</taxon>
        <taxon>Teratosphaeriaceae</taxon>
        <taxon>Salinomyces</taxon>
    </lineage>
</organism>
<dbReference type="Gene3D" id="1.20.1740.10">
    <property type="entry name" value="Amino acid/polyamine transporter I"/>
    <property type="match status" value="1"/>
</dbReference>
<gene>
    <name evidence="8" type="ORF">B0A50_05239</name>
</gene>
<dbReference type="GO" id="GO:0022857">
    <property type="term" value="F:transmembrane transporter activity"/>
    <property type="evidence" value="ECO:0007669"/>
    <property type="project" value="InterPro"/>
</dbReference>
<evidence type="ECO:0000256" key="3">
    <source>
        <dbReference type="ARBA" id="ARBA00022692"/>
    </source>
</evidence>
<feature type="transmembrane region" description="Helical" evidence="7">
    <location>
        <begin position="413"/>
        <end position="433"/>
    </location>
</feature>
<dbReference type="InterPro" id="IPR002293">
    <property type="entry name" value="AA/rel_permease1"/>
</dbReference>
<keyword evidence="2" id="KW-0813">Transport</keyword>
<sequence length="557" mass="60668">MRRVTDIMDAGRPLEKSNIQSQLSQPPPQYEKQQSTPVTRPAMATIQDHDERLLARIGYKQELRREFTKWSTVSYAISILGVLGSQPATYGVPISVGGPATAVWVWFIGSVMAFVIASCVAELVSAYPTAGGMYFVTKHVVPEKHVAIWAWVIGWCNFLGQATGVASLAYTIGQMILAGASMNSGFTDGVYNYSPTAAQTVMVALLTLSVFGTVCSLTTRALHRVILWFAPINVLATIAICISLLVLTPDKRSARFVFTDVEDYSGWGNKGFSFLLGFLNVAWVMTDYDGTTHMSEETHDAAIRGPIAIRTAVVVSGILGWLLNITFTFCLTPNYMEDIVGTPTGLPVAQIFLNAGGQAGGTAMLFFVILVQFFTGASALLANARMTYAFARDEALPFSRIWSKINNVTGTPVNAVWFVVLFCCCLNLIGIGSTETITAIFNLCAPCLDLSYIAVLIAHQIYADKVRFIEGPFSLGKWSKPLNMLAISWVLFISVVLFFPTAKPVTATNMNYAIVVAGVVGLFSLGWWWAGARKKYTGPRTQDIMDLVDTSDPDGYA</sequence>
<dbReference type="PANTHER" id="PTHR45649:SF10">
    <property type="entry name" value="AMINO ACID TRANSPORTER (EUROFUNG)"/>
    <property type="match status" value="1"/>
</dbReference>
<evidence type="ECO:0000256" key="6">
    <source>
        <dbReference type="SAM" id="MobiDB-lite"/>
    </source>
</evidence>
<evidence type="ECO:0000256" key="2">
    <source>
        <dbReference type="ARBA" id="ARBA00022448"/>
    </source>
</evidence>
<dbReference type="AlphaFoldDB" id="A0A4U0TXB4"/>
<dbReference type="EMBL" id="NAJL01000025">
    <property type="protein sequence ID" value="TKA27048.1"/>
    <property type="molecule type" value="Genomic_DNA"/>
</dbReference>
<reference evidence="8 9" key="1">
    <citation type="submission" date="2017-03" db="EMBL/GenBank/DDBJ databases">
        <title>Genomes of endolithic fungi from Antarctica.</title>
        <authorList>
            <person name="Coleine C."/>
            <person name="Masonjones S."/>
            <person name="Stajich J.E."/>
        </authorList>
    </citation>
    <scope>NUCLEOTIDE SEQUENCE [LARGE SCALE GENOMIC DNA]</scope>
    <source>
        <strain evidence="8 9">CCFEE 6315</strain>
    </source>
</reference>
<dbReference type="PIRSF" id="PIRSF006060">
    <property type="entry name" value="AA_transporter"/>
    <property type="match status" value="1"/>
</dbReference>
<feature type="transmembrane region" description="Helical" evidence="7">
    <location>
        <begin position="73"/>
        <end position="92"/>
    </location>
</feature>
<evidence type="ECO:0000256" key="7">
    <source>
        <dbReference type="SAM" id="Phobius"/>
    </source>
</evidence>
<keyword evidence="4 7" id="KW-1133">Transmembrane helix</keyword>
<protein>
    <recommendedName>
        <fullName evidence="10">Amino acid permease</fullName>
    </recommendedName>
</protein>
<dbReference type="PANTHER" id="PTHR45649">
    <property type="entry name" value="AMINO-ACID PERMEASE BAT1"/>
    <property type="match status" value="1"/>
</dbReference>
<keyword evidence="5 7" id="KW-0472">Membrane</keyword>
<comment type="caution">
    <text evidence="8">The sequence shown here is derived from an EMBL/GenBank/DDBJ whole genome shotgun (WGS) entry which is preliminary data.</text>
</comment>